<feature type="compositionally biased region" description="Basic and acidic residues" evidence="1">
    <location>
        <begin position="1"/>
        <end position="14"/>
    </location>
</feature>
<comment type="caution">
    <text evidence="2">The sequence shown here is derived from an EMBL/GenBank/DDBJ whole genome shotgun (WGS) entry which is preliminary data.</text>
</comment>
<evidence type="ECO:0008006" key="4">
    <source>
        <dbReference type="Google" id="ProtNLM"/>
    </source>
</evidence>
<organism evidence="2 3">
    <name type="scientific">Kaistia nematophila</name>
    <dbReference type="NCBI Taxonomy" id="2994654"/>
    <lineage>
        <taxon>Bacteria</taxon>
        <taxon>Pseudomonadati</taxon>
        <taxon>Pseudomonadota</taxon>
        <taxon>Alphaproteobacteria</taxon>
        <taxon>Hyphomicrobiales</taxon>
        <taxon>Kaistiaceae</taxon>
        <taxon>Kaistia</taxon>
    </lineage>
</organism>
<protein>
    <recommendedName>
        <fullName evidence="4">Flagellar protein FlgN</fullName>
    </recommendedName>
</protein>
<dbReference type="Proteomes" id="UP001144805">
    <property type="component" value="Unassembled WGS sequence"/>
</dbReference>
<keyword evidence="3" id="KW-1185">Reference proteome</keyword>
<evidence type="ECO:0000256" key="1">
    <source>
        <dbReference type="SAM" id="MobiDB-lite"/>
    </source>
</evidence>
<proteinExistence type="predicted"/>
<evidence type="ECO:0000313" key="3">
    <source>
        <dbReference type="Proteomes" id="UP001144805"/>
    </source>
</evidence>
<gene>
    <name evidence="2" type="ORF">OSH07_09245</name>
</gene>
<name>A0A9X3E1J6_9HYPH</name>
<accession>A0A9X3E1J6</accession>
<reference evidence="2" key="1">
    <citation type="submission" date="2022-11" db="EMBL/GenBank/DDBJ databases">
        <title>Biodiversity and phylogenetic relationships of bacteria.</title>
        <authorList>
            <person name="Machado R.A.R."/>
            <person name="Bhat A."/>
            <person name="Loulou A."/>
            <person name="Kallel S."/>
        </authorList>
    </citation>
    <scope>NUCLEOTIDE SEQUENCE</scope>
    <source>
        <strain evidence="2">K-TC2</strain>
    </source>
</reference>
<evidence type="ECO:0000313" key="2">
    <source>
        <dbReference type="EMBL" id="MCX5569378.1"/>
    </source>
</evidence>
<feature type="region of interest" description="Disordered" evidence="1">
    <location>
        <begin position="1"/>
        <end position="33"/>
    </location>
</feature>
<sequence>MTETRSRHAPRSTEPEGPAVLPPPDAARPNAHGALTGIEATMDALLQLIEAESLLLREGRSFAASELGQRKSHYAKRYMDELAVLGAIGQSLEDLDPGQVDRLRQRHEEFRSVLQINLAALATARAASDSALRTVADNPHVSRRAERFDGEVRPNPRFARRAG</sequence>
<dbReference type="RefSeq" id="WP_266338350.1">
    <property type="nucleotide sequence ID" value="NZ_JAPKNK010000003.1"/>
</dbReference>
<dbReference type="AlphaFoldDB" id="A0A9X3E1J6"/>
<dbReference type="EMBL" id="JAPKNK010000003">
    <property type="protein sequence ID" value="MCX5569378.1"/>
    <property type="molecule type" value="Genomic_DNA"/>
</dbReference>